<evidence type="ECO:0000313" key="3">
    <source>
        <dbReference type="WBParaSite" id="nRc.2.0.1.t34332-RA"/>
    </source>
</evidence>
<protein>
    <submittedName>
        <fullName evidence="3">Uncharacterized protein</fullName>
    </submittedName>
</protein>
<evidence type="ECO:0000313" key="2">
    <source>
        <dbReference type="Proteomes" id="UP000887565"/>
    </source>
</evidence>
<keyword evidence="2" id="KW-1185">Reference proteome</keyword>
<organism evidence="2 3">
    <name type="scientific">Romanomermis culicivorax</name>
    <name type="common">Nematode worm</name>
    <dbReference type="NCBI Taxonomy" id="13658"/>
    <lineage>
        <taxon>Eukaryota</taxon>
        <taxon>Metazoa</taxon>
        <taxon>Ecdysozoa</taxon>
        <taxon>Nematoda</taxon>
        <taxon>Enoplea</taxon>
        <taxon>Dorylaimia</taxon>
        <taxon>Mermithida</taxon>
        <taxon>Mermithoidea</taxon>
        <taxon>Mermithidae</taxon>
        <taxon>Romanomermis</taxon>
    </lineage>
</organism>
<feature type="compositionally biased region" description="Basic and acidic residues" evidence="1">
    <location>
        <begin position="22"/>
        <end position="34"/>
    </location>
</feature>
<feature type="region of interest" description="Disordered" evidence="1">
    <location>
        <begin position="22"/>
        <end position="75"/>
    </location>
</feature>
<reference evidence="3" key="1">
    <citation type="submission" date="2022-11" db="UniProtKB">
        <authorList>
            <consortium name="WormBaseParasite"/>
        </authorList>
    </citation>
    <scope>IDENTIFICATION</scope>
</reference>
<accession>A0A915K8W6</accession>
<dbReference type="WBParaSite" id="nRc.2.0.1.t34332-RA">
    <property type="protein sequence ID" value="nRc.2.0.1.t34332-RA"/>
    <property type="gene ID" value="nRc.2.0.1.g34332"/>
</dbReference>
<evidence type="ECO:0000256" key="1">
    <source>
        <dbReference type="SAM" id="MobiDB-lite"/>
    </source>
</evidence>
<proteinExistence type="predicted"/>
<name>A0A915K8W6_ROMCU</name>
<dbReference type="Proteomes" id="UP000887565">
    <property type="component" value="Unplaced"/>
</dbReference>
<dbReference type="AlphaFoldDB" id="A0A915K8W6"/>
<sequence>MIVRTRINSDKKLQEMQLEKKNMYETGKEKKKDNGTYTAHKASKLAKNERASGSFGFNDTKGRKGRKMAVQDIGV</sequence>